<keyword evidence="3 4" id="KW-0648">Protein biosynthesis</keyword>
<dbReference type="Gene3D" id="2.40.50.140">
    <property type="entry name" value="Nucleic acid-binding proteins"/>
    <property type="match status" value="1"/>
</dbReference>
<dbReference type="CDD" id="cd04451">
    <property type="entry name" value="S1_IF1"/>
    <property type="match status" value="1"/>
</dbReference>
<sequence length="90" mass="10555">MAKEDLVEFDGQIIELLPEGRFRVRLENDHEILAYTAGRMKKNRIRSMVGDRVTVEMTPYDMDRGRITYRHKPEGARVGPGPARPQFRRR</sequence>
<name>A0A328AFE9_9CAUL</name>
<protein>
    <recommendedName>
        <fullName evidence="4 5">Translation initiation factor IF-1</fullName>
    </recommendedName>
</protein>
<evidence type="ECO:0000313" key="9">
    <source>
        <dbReference type="Proteomes" id="UP000249254"/>
    </source>
</evidence>
<dbReference type="RefSeq" id="WP_111527103.1">
    <property type="nucleotide sequence ID" value="NZ_JBHRSG010000001.1"/>
</dbReference>
<dbReference type="GO" id="GO:0003743">
    <property type="term" value="F:translation initiation factor activity"/>
    <property type="evidence" value="ECO:0007669"/>
    <property type="project" value="UniProtKB-UniRule"/>
</dbReference>
<accession>A0A328AFE9</accession>
<comment type="similarity">
    <text evidence="1 4">Belongs to the IF-1 family.</text>
</comment>
<evidence type="ECO:0000256" key="4">
    <source>
        <dbReference type="HAMAP-Rule" id="MF_00075"/>
    </source>
</evidence>
<dbReference type="PANTHER" id="PTHR33370:SF1">
    <property type="entry name" value="TRANSLATION INITIATION FACTOR IF-1, CHLOROPLASTIC"/>
    <property type="match status" value="1"/>
</dbReference>
<evidence type="ECO:0000256" key="1">
    <source>
        <dbReference type="ARBA" id="ARBA00010939"/>
    </source>
</evidence>
<dbReference type="OrthoDB" id="9803250at2"/>
<keyword evidence="9" id="KW-1185">Reference proteome</keyword>
<comment type="subcellular location">
    <subcellularLocation>
        <location evidence="4">Cytoplasm</location>
    </subcellularLocation>
</comment>
<feature type="region of interest" description="Disordered" evidence="6">
    <location>
        <begin position="67"/>
        <end position="90"/>
    </location>
</feature>
<dbReference type="NCBIfam" id="TIGR00008">
    <property type="entry name" value="infA"/>
    <property type="match status" value="1"/>
</dbReference>
<evidence type="ECO:0000259" key="7">
    <source>
        <dbReference type="PROSITE" id="PS50832"/>
    </source>
</evidence>
<evidence type="ECO:0000256" key="5">
    <source>
        <dbReference type="NCBIfam" id="TIGR00008"/>
    </source>
</evidence>
<dbReference type="GO" id="GO:0019843">
    <property type="term" value="F:rRNA binding"/>
    <property type="evidence" value="ECO:0007669"/>
    <property type="project" value="UniProtKB-UniRule"/>
</dbReference>
<dbReference type="Proteomes" id="UP000249254">
    <property type="component" value="Unassembled WGS sequence"/>
</dbReference>
<dbReference type="EMBL" id="QFYQ01000001">
    <property type="protein sequence ID" value="RAK53351.1"/>
    <property type="molecule type" value="Genomic_DNA"/>
</dbReference>
<keyword evidence="4" id="KW-0699">rRNA-binding</keyword>
<dbReference type="PROSITE" id="PS50832">
    <property type="entry name" value="S1_IF1_TYPE"/>
    <property type="match status" value="1"/>
</dbReference>
<dbReference type="AlphaFoldDB" id="A0A328AFE9"/>
<evidence type="ECO:0000256" key="6">
    <source>
        <dbReference type="SAM" id="MobiDB-lite"/>
    </source>
</evidence>
<reference evidence="9" key="1">
    <citation type="submission" date="2018-05" db="EMBL/GenBank/DDBJ databases">
        <authorList>
            <person name="Li X."/>
        </authorList>
    </citation>
    <scope>NUCLEOTIDE SEQUENCE [LARGE SCALE GENOMIC DNA]</scope>
    <source>
        <strain evidence="9">LX32</strain>
    </source>
</reference>
<dbReference type="SUPFAM" id="SSF50249">
    <property type="entry name" value="Nucleic acid-binding proteins"/>
    <property type="match status" value="1"/>
</dbReference>
<comment type="subunit">
    <text evidence="4">Component of the 30S ribosomal translation pre-initiation complex which assembles on the 30S ribosome in the order IF-2 and IF-3, IF-1 and N-formylmethionyl-tRNA(fMet); mRNA recruitment can occur at any time during PIC assembly.</text>
</comment>
<comment type="caution">
    <text evidence="8">The sequence shown here is derived from an EMBL/GenBank/DDBJ whole genome shotgun (WGS) entry which is preliminary data.</text>
</comment>
<organism evidence="8 9">
    <name type="scientific">Phenylobacterium soli</name>
    <dbReference type="NCBI Taxonomy" id="2170551"/>
    <lineage>
        <taxon>Bacteria</taxon>
        <taxon>Pseudomonadati</taxon>
        <taxon>Pseudomonadota</taxon>
        <taxon>Alphaproteobacteria</taxon>
        <taxon>Caulobacterales</taxon>
        <taxon>Caulobacteraceae</taxon>
        <taxon>Phenylobacterium</taxon>
    </lineage>
</organism>
<keyword evidence="4" id="KW-0963">Cytoplasm</keyword>
<gene>
    <name evidence="4" type="primary">infA</name>
    <name evidence="8" type="ORF">DJ017_01810</name>
</gene>
<dbReference type="GO" id="GO:0005829">
    <property type="term" value="C:cytosol"/>
    <property type="evidence" value="ECO:0007669"/>
    <property type="project" value="TreeGrafter"/>
</dbReference>
<evidence type="ECO:0000313" key="8">
    <source>
        <dbReference type="EMBL" id="RAK53351.1"/>
    </source>
</evidence>
<keyword evidence="4" id="KW-0694">RNA-binding</keyword>
<proteinExistence type="inferred from homology"/>
<dbReference type="Pfam" id="PF01176">
    <property type="entry name" value="eIF-1a"/>
    <property type="match status" value="1"/>
</dbReference>
<dbReference type="GO" id="GO:0043022">
    <property type="term" value="F:ribosome binding"/>
    <property type="evidence" value="ECO:0007669"/>
    <property type="project" value="UniProtKB-UniRule"/>
</dbReference>
<dbReference type="FunFam" id="2.40.50.140:FF:000002">
    <property type="entry name" value="Translation initiation factor IF-1"/>
    <property type="match status" value="1"/>
</dbReference>
<dbReference type="InterPro" id="IPR006196">
    <property type="entry name" value="RNA-binding_domain_S1_IF1"/>
</dbReference>
<comment type="function">
    <text evidence="4">One of the essential components for the initiation of protein synthesis. Stabilizes the binding of IF-2 and IF-3 on the 30S subunit to which N-formylmethionyl-tRNA(fMet) subsequently binds. Helps modulate mRNA selection, yielding the 30S pre-initiation complex (PIC). Upon addition of the 50S ribosomal subunit IF-1, IF-2 and IF-3 are released leaving the mature 70S translation initiation complex.</text>
</comment>
<keyword evidence="2 4" id="KW-0396">Initiation factor</keyword>
<dbReference type="InterPro" id="IPR004368">
    <property type="entry name" value="TIF_IF1"/>
</dbReference>
<dbReference type="InterPro" id="IPR012340">
    <property type="entry name" value="NA-bd_OB-fold"/>
</dbReference>
<dbReference type="PANTHER" id="PTHR33370">
    <property type="entry name" value="TRANSLATION INITIATION FACTOR IF-1, CHLOROPLASTIC"/>
    <property type="match status" value="1"/>
</dbReference>
<evidence type="ECO:0000256" key="3">
    <source>
        <dbReference type="ARBA" id="ARBA00022917"/>
    </source>
</evidence>
<evidence type="ECO:0000256" key="2">
    <source>
        <dbReference type="ARBA" id="ARBA00022540"/>
    </source>
</evidence>
<feature type="domain" description="S1-like" evidence="7">
    <location>
        <begin position="1"/>
        <end position="72"/>
    </location>
</feature>
<dbReference type="HAMAP" id="MF_00075">
    <property type="entry name" value="IF_1"/>
    <property type="match status" value="1"/>
</dbReference>